<dbReference type="InterPro" id="IPR036179">
    <property type="entry name" value="Ig-like_dom_sf"/>
</dbReference>
<dbReference type="Proteomes" id="UP000571324">
    <property type="component" value="Unassembled WGS sequence"/>
</dbReference>
<protein>
    <submittedName>
        <fullName evidence="3">UFO kinase</fullName>
    </submittedName>
</protein>
<keyword evidence="3" id="KW-0418">Kinase</keyword>
<dbReference type="Pfam" id="PF13927">
    <property type="entry name" value="Ig_3"/>
    <property type="match status" value="1"/>
</dbReference>
<dbReference type="InterPro" id="IPR007110">
    <property type="entry name" value="Ig-like_dom"/>
</dbReference>
<comment type="caution">
    <text evidence="3">The sequence shown here is derived from an EMBL/GenBank/DDBJ whole genome shotgun (WGS) entry which is preliminary data.</text>
</comment>
<gene>
    <name evidence="3" type="primary">Axl_1</name>
    <name evidence="3" type="ORF">ORISOL_R15937</name>
</gene>
<evidence type="ECO:0000259" key="2">
    <source>
        <dbReference type="PROSITE" id="PS50835"/>
    </source>
</evidence>
<name>A0A7K6DQ37_9PASS</name>
<feature type="non-terminal residue" evidence="3">
    <location>
        <position position="1"/>
    </location>
</feature>
<dbReference type="EMBL" id="VZRL01005860">
    <property type="protein sequence ID" value="NWV27992.1"/>
    <property type="molecule type" value="Genomic_DNA"/>
</dbReference>
<dbReference type="PROSITE" id="PS50835">
    <property type="entry name" value="IG_LIKE"/>
    <property type="match status" value="1"/>
</dbReference>
<evidence type="ECO:0000313" key="3">
    <source>
        <dbReference type="EMBL" id="NWV27992.1"/>
    </source>
</evidence>
<keyword evidence="3" id="KW-0808">Transferase</keyword>
<proteinExistence type="predicted"/>
<evidence type="ECO:0000256" key="1">
    <source>
        <dbReference type="SAM" id="MobiDB-lite"/>
    </source>
</evidence>
<evidence type="ECO:0000313" key="4">
    <source>
        <dbReference type="Proteomes" id="UP000571324"/>
    </source>
</evidence>
<dbReference type="Gene3D" id="2.60.40.10">
    <property type="entry name" value="Immunoglobulins"/>
    <property type="match status" value="1"/>
</dbReference>
<accession>A0A7K6DQ37</accession>
<organism evidence="3 4">
    <name type="scientific">Origma solitaria</name>
    <dbReference type="NCBI Taxonomy" id="720586"/>
    <lineage>
        <taxon>Eukaryota</taxon>
        <taxon>Metazoa</taxon>
        <taxon>Chordata</taxon>
        <taxon>Craniata</taxon>
        <taxon>Vertebrata</taxon>
        <taxon>Euteleostomi</taxon>
        <taxon>Archelosauria</taxon>
        <taxon>Archosauria</taxon>
        <taxon>Dinosauria</taxon>
        <taxon>Saurischia</taxon>
        <taxon>Theropoda</taxon>
        <taxon>Coelurosauria</taxon>
        <taxon>Aves</taxon>
        <taxon>Neognathae</taxon>
        <taxon>Neoaves</taxon>
        <taxon>Telluraves</taxon>
        <taxon>Australaves</taxon>
        <taxon>Passeriformes</taxon>
        <taxon>Meliphagoidea</taxon>
        <taxon>Acanthizidae</taxon>
        <taxon>Origma</taxon>
    </lineage>
</organism>
<keyword evidence="4" id="KW-1185">Reference proteome</keyword>
<feature type="domain" description="Ig-like" evidence="2">
    <location>
        <begin position="1"/>
        <end position="96"/>
    </location>
</feature>
<dbReference type="GO" id="GO:0016301">
    <property type="term" value="F:kinase activity"/>
    <property type="evidence" value="ECO:0007669"/>
    <property type="project" value="UniProtKB-KW"/>
</dbReference>
<feature type="non-terminal residue" evidence="3">
    <location>
        <position position="96"/>
    </location>
</feature>
<dbReference type="SUPFAM" id="SSF48726">
    <property type="entry name" value="Immunoglobulin"/>
    <property type="match status" value="1"/>
</dbReference>
<reference evidence="3 4" key="1">
    <citation type="submission" date="2019-09" db="EMBL/GenBank/DDBJ databases">
        <title>Bird 10,000 Genomes (B10K) Project - Family phase.</title>
        <authorList>
            <person name="Zhang G."/>
        </authorList>
    </citation>
    <scope>NUCLEOTIDE SEQUENCE [LARGE SCALE GENOMIC DNA]</scope>
    <source>
        <strain evidence="3">B10K-DU-029-52</strain>
    </source>
</reference>
<dbReference type="AlphaFoldDB" id="A0A7K6DQ37"/>
<feature type="region of interest" description="Disordered" evidence="1">
    <location>
        <begin position="26"/>
        <end position="51"/>
    </location>
</feature>
<dbReference type="InterPro" id="IPR013783">
    <property type="entry name" value="Ig-like_fold"/>
</dbReference>
<sequence>LTFLEHPANVTATPGGSARLRCRVRMRGGAGPEPGHAPELGWARDGDPAELGDSDMAQVALPGGGWAATSQLRIFPLTASDSGRYRCWARVGGGAQ</sequence>